<organism evidence="10 11">
    <name type="scientific">Acanthamoeba castellanii (strain ATCC 30010 / Neff)</name>
    <dbReference type="NCBI Taxonomy" id="1257118"/>
    <lineage>
        <taxon>Eukaryota</taxon>
        <taxon>Amoebozoa</taxon>
        <taxon>Discosea</taxon>
        <taxon>Longamoebia</taxon>
        <taxon>Centramoebida</taxon>
        <taxon>Acanthamoebidae</taxon>
        <taxon>Acanthamoeba</taxon>
    </lineage>
</organism>
<keyword evidence="7 8" id="KW-0349">Heme</keyword>
<dbReference type="PANTHER" id="PTHR24286">
    <property type="entry name" value="CYTOCHROME P450 26"/>
    <property type="match status" value="1"/>
</dbReference>
<keyword evidence="5 7" id="KW-0408">Iron</keyword>
<dbReference type="RefSeq" id="XP_004353227.1">
    <property type="nucleotide sequence ID" value="XM_004353175.1"/>
</dbReference>
<gene>
    <name evidence="10" type="ORF">ACA1_073430</name>
</gene>
<evidence type="ECO:0000256" key="7">
    <source>
        <dbReference type="PIRSR" id="PIRSR602403-1"/>
    </source>
</evidence>
<evidence type="ECO:0000256" key="1">
    <source>
        <dbReference type="ARBA" id="ARBA00001971"/>
    </source>
</evidence>
<evidence type="ECO:0000313" key="10">
    <source>
        <dbReference type="EMBL" id="ELR23699.1"/>
    </source>
</evidence>
<dbReference type="InterPro" id="IPR001128">
    <property type="entry name" value="Cyt_P450"/>
</dbReference>
<dbReference type="OMA" id="KCIGLEY"/>
<dbReference type="GO" id="GO:0016125">
    <property type="term" value="P:sterol metabolic process"/>
    <property type="evidence" value="ECO:0007669"/>
    <property type="project" value="TreeGrafter"/>
</dbReference>
<evidence type="ECO:0000256" key="3">
    <source>
        <dbReference type="ARBA" id="ARBA00022723"/>
    </source>
</evidence>
<evidence type="ECO:0000256" key="6">
    <source>
        <dbReference type="ARBA" id="ARBA00039038"/>
    </source>
</evidence>
<keyword evidence="9" id="KW-1133">Transmembrane helix</keyword>
<dbReference type="CDD" id="cd11082">
    <property type="entry name" value="CYP61_CYP710"/>
    <property type="match status" value="1"/>
</dbReference>
<dbReference type="GeneID" id="14924682"/>
<feature type="transmembrane region" description="Helical" evidence="9">
    <location>
        <begin position="12"/>
        <end position="29"/>
    </location>
</feature>
<dbReference type="GO" id="GO:0020037">
    <property type="term" value="F:heme binding"/>
    <property type="evidence" value="ECO:0007669"/>
    <property type="project" value="InterPro"/>
</dbReference>
<dbReference type="InterPro" id="IPR017972">
    <property type="entry name" value="Cyt_P450_CS"/>
</dbReference>
<dbReference type="EC" id="1.14.19.41" evidence="6"/>
<dbReference type="Pfam" id="PF00067">
    <property type="entry name" value="p450"/>
    <property type="match status" value="1"/>
</dbReference>
<dbReference type="AlphaFoldDB" id="L8HDV3"/>
<comment type="cofactor">
    <cofactor evidence="1 7">
        <name>heme</name>
        <dbReference type="ChEBI" id="CHEBI:30413"/>
    </cofactor>
</comment>
<keyword evidence="8" id="KW-0503">Monooxygenase</keyword>
<evidence type="ECO:0000256" key="5">
    <source>
        <dbReference type="ARBA" id="ARBA00023004"/>
    </source>
</evidence>
<dbReference type="PANTHER" id="PTHR24286:SF228">
    <property type="entry name" value="C-22 STEROL DESATURASE ERG5"/>
    <property type="match status" value="1"/>
</dbReference>
<dbReference type="InterPro" id="IPR036396">
    <property type="entry name" value="Cyt_P450_sf"/>
</dbReference>
<reference evidence="10 11" key="1">
    <citation type="journal article" date="2013" name="Genome Biol.">
        <title>Genome of Acanthamoeba castellanii highlights extensive lateral gene transfer and early evolution of tyrosine kinase signaling.</title>
        <authorList>
            <person name="Clarke M."/>
            <person name="Lohan A.J."/>
            <person name="Liu B."/>
            <person name="Lagkouvardos I."/>
            <person name="Roy S."/>
            <person name="Zafar N."/>
            <person name="Bertelli C."/>
            <person name="Schilde C."/>
            <person name="Kianianmomeni A."/>
            <person name="Burglin T.R."/>
            <person name="Frech C."/>
            <person name="Turcotte B."/>
            <person name="Kopec K.O."/>
            <person name="Synnott J.M."/>
            <person name="Choo C."/>
            <person name="Paponov I."/>
            <person name="Finkler A."/>
            <person name="Soon Heng Tan C."/>
            <person name="Hutchins A.P."/>
            <person name="Weinmeier T."/>
            <person name="Rattei T."/>
            <person name="Chu J.S."/>
            <person name="Gimenez G."/>
            <person name="Irimia M."/>
            <person name="Rigden D.J."/>
            <person name="Fitzpatrick D.A."/>
            <person name="Lorenzo-Morales J."/>
            <person name="Bateman A."/>
            <person name="Chiu C.H."/>
            <person name="Tang P."/>
            <person name="Hegemann P."/>
            <person name="Fromm H."/>
            <person name="Raoult D."/>
            <person name="Greub G."/>
            <person name="Miranda-Saavedra D."/>
            <person name="Chen N."/>
            <person name="Nash P."/>
            <person name="Ginger M.L."/>
            <person name="Horn M."/>
            <person name="Schaap P."/>
            <person name="Caler L."/>
            <person name="Loftus B."/>
        </authorList>
    </citation>
    <scope>NUCLEOTIDE SEQUENCE [LARGE SCALE GENOMIC DNA]</scope>
    <source>
        <strain evidence="10 11">Neff</strain>
    </source>
</reference>
<evidence type="ECO:0000256" key="9">
    <source>
        <dbReference type="SAM" id="Phobius"/>
    </source>
</evidence>
<dbReference type="Proteomes" id="UP000011083">
    <property type="component" value="Unassembled WGS sequence"/>
</dbReference>
<dbReference type="PRINTS" id="PR00465">
    <property type="entry name" value="EP450IV"/>
</dbReference>
<evidence type="ECO:0000256" key="4">
    <source>
        <dbReference type="ARBA" id="ARBA00023002"/>
    </source>
</evidence>
<dbReference type="GO" id="GO:0000249">
    <property type="term" value="F:C-22 sterol desaturase (NADPH) activity"/>
    <property type="evidence" value="ECO:0007669"/>
    <property type="project" value="UniProtKB-EC"/>
</dbReference>
<dbReference type="EMBL" id="KB007857">
    <property type="protein sequence ID" value="ELR23699.1"/>
    <property type="molecule type" value="Genomic_DNA"/>
</dbReference>
<keyword evidence="9" id="KW-0812">Transmembrane</keyword>
<dbReference type="OrthoDB" id="1372046at2759"/>
<evidence type="ECO:0000256" key="8">
    <source>
        <dbReference type="RuleBase" id="RU000461"/>
    </source>
</evidence>
<dbReference type="GO" id="GO:0004497">
    <property type="term" value="F:monooxygenase activity"/>
    <property type="evidence" value="ECO:0007669"/>
    <property type="project" value="UniProtKB-KW"/>
</dbReference>
<feature type="binding site" description="axial binding residue" evidence="7">
    <location>
        <position position="438"/>
    </location>
    <ligand>
        <name>heme</name>
        <dbReference type="ChEBI" id="CHEBI:30413"/>
    </ligand>
    <ligandPart>
        <name>Fe</name>
        <dbReference type="ChEBI" id="CHEBI:18248"/>
    </ligandPart>
</feature>
<dbReference type="STRING" id="1257118.L8HDV3"/>
<keyword evidence="11" id="KW-1185">Reference proteome</keyword>
<evidence type="ECO:0000313" key="11">
    <source>
        <dbReference type="Proteomes" id="UP000011083"/>
    </source>
</evidence>
<dbReference type="PROSITE" id="PS00086">
    <property type="entry name" value="CYTOCHROME_P450"/>
    <property type="match status" value="1"/>
</dbReference>
<protein>
    <recommendedName>
        <fullName evidence="6">sterol 22-desaturase</fullName>
        <ecNumber evidence="6">1.14.19.41</ecNumber>
    </recommendedName>
</protein>
<dbReference type="Gene3D" id="1.10.630.10">
    <property type="entry name" value="Cytochrome P450"/>
    <property type="match status" value="1"/>
</dbReference>
<dbReference type="GO" id="GO:0005506">
    <property type="term" value="F:iron ion binding"/>
    <property type="evidence" value="ECO:0007669"/>
    <property type="project" value="InterPro"/>
</dbReference>
<dbReference type="KEGG" id="acan:ACA1_073430"/>
<dbReference type="FunFam" id="1.10.630.10:FF:000021">
    <property type="entry name" value="Cytochrome P450 61"/>
    <property type="match status" value="1"/>
</dbReference>
<name>L8HDV3_ACACF</name>
<proteinExistence type="inferred from homology"/>
<comment type="similarity">
    <text evidence="2 8">Belongs to the cytochrome P450 family.</text>
</comment>
<keyword evidence="3 7" id="KW-0479">Metal-binding</keyword>
<sequence length="494" mass="55839">MTLLELDTWTSPVNWAYLLTSALVVFFLADHLSTLRKRKSLPGPLFAWPFFGAIFEMVWDPTNFWDRQETFGPLSWNALFGKFMVFSRDTDTSIKIFKHNSPEELKIVLHPNAVRLLGEDNIAFMQGPGHKELRKRLLPLFTKKALGVYLNIQEKAIREHLANWVKLPQPQKMRDLCRDLNVDTSQSVFIGPYLSGDERKEFAKNYMMMNEGFLAFPLCIPGTALYRAVQARKKVVATLTTCAKLSKDRMSKGVEPECLLDFWMEKTVAEIQEAKAAGAPAPPHSSDHEVACTTLDFLFASQDASTASLVWTCGLALTGNPDVLAKVRAEQLKLRPNDDPLTTDVLGDMPYTNQVVMELLRYRPPATLVPHIALKDFQLTDNVNVPEGSLVVPSVWGACHQGYTNPNTFDPDRFSQERGEDRKYGKNFLTFGSGPHYCLGKQYAINHLMSFLSIMSINVDMNRHRTPESETIVYGPTIFPADGVIADMKEKKYY</sequence>
<dbReference type="VEuPathDB" id="AmoebaDB:ACA1_073430"/>
<dbReference type="SUPFAM" id="SSF48264">
    <property type="entry name" value="Cytochrome P450"/>
    <property type="match status" value="1"/>
</dbReference>
<keyword evidence="9" id="KW-0472">Membrane</keyword>
<accession>L8HDV3</accession>
<keyword evidence="4 8" id="KW-0560">Oxidoreductase</keyword>
<dbReference type="InterPro" id="IPR002403">
    <property type="entry name" value="Cyt_P450_E_grp-IV"/>
</dbReference>
<evidence type="ECO:0000256" key="2">
    <source>
        <dbReference type="ARBA" id="ARBA00010617"/>
    </source>
</evidence>